<dbReference type="InterPro" id="IPR002110">
    <property type="entry name" value="Ankyrin_rpt"/>
</dbReference>
<sequence>MDPRLQQAGRIDELYALIDENPYMLENIDAVPFVNTPLHVAAASGNIPFAMEMLNLKPSFSRKRRSCGRVPLLLPLNVSKMPKVEPLEGSGVSFGRIDATFATLLKQRKTFVFKDNLLLTLSVIVPLSLAMDPRLQQSAESGNINDFYALIDENPRILENIDTLPFVNTPFHIAAASGKIAFAVEMLNLKPSFARKLNTYGYSPLHLAVEKKQEDFVTWLLRLDPGLARVKGREGITLFHLLVLRGYVDLVVECLITSPECIQDVTVNGQNALHLAVMNDRFEALQVLTGWIQRMSQRNARSIEYAVLNQKDLTDNTALHLAAYKNDHQACFCFPSIFSFYISQIGDLCECSILCRW</sequence>
<dbReference type="AlphaFoldDB" id="A0A565APF4"/>
<gene>
    <name evidence="1" type="ORF">ANE_LOCUS1755</name>
</gene>
<accession>A0A565APF4</accession>
<dbReference type="SMART" id="SM00248">
    <property type="entry name" value="ANK"/>
    <property type="match status" value="5"/>
</dbReference>
<dbReference type="Proteomes" id="UP000489600">
    <property type="component" value="Unassembled WGS sequence"/>
</dbReference>
<reference evidence="1" key="1">
    <citation type="submission" date="2019-07" db="EMBL/GenBank/DDBJ databases">
        <authorList>
            <person name="Dittberner H."/>
        </authorList>
    </citation>
    <scope>NUCLEOTIDE SEQUENCE [LARGE SCALE GENOMIC DNA]</scope>
</reference>
<dbReference type="OrthoDB" id="1027003at2759"/>
<dbReference type="SUPFAM" id="SSF48403">
    <property type="entry name" value="Ankyrin repeat"/>
    <property type="match status" value="1"/>
</dbReference>
<comment type="caution">
    <text evidence="1">The sequence shown here is derived from an EMBL/GenBank/DDBJ whole genome shotgun (WGS) entry which is preliminary data.</text>
</comment>
<dbReference type="Pfam" id="PF12796">
    <property type="entry name" value="Ank_2"/>
    <property type="match status" value="1"/>
</dbReference>
<organism evidence="1 2">
    <name type="scientific">Arabis nemorensis</name>
    <dbReference type="NCBI Taxonomy" id="586526"/>
    <lineage>
        <taxon>Eukaryota</taxon>
        <taxon>Viridiplantae</taxon>
        <taxon>Streptophyta</taxon>
        <taxon>Embryophyta</taxon>
        <taxon>Tracheophyta</taxon>
        <taxon>Spermatophyta</taxon>
        <taxon>Magnoliopsida</taxon>
        <taxon>eudicotyledons</taxon>
        <taxon>Gunneridae</taxon>
        <taxon>Pentapetalae</taxon>
        <taxon>rosids</taxon>
        <taxon>malvids</taxon>
        <taxon>Brassicales</taxon>
        <taxon>Brassicaceae</taxon>
        <taxon>Arabideae</taxon>
        <taxon>Arabis</taxon>
    </lineage>
</organism>
<protein>
    <submittedName>
        <fullName evidence="1">Uncharacterized protein</fullName>
    </submittedName>
</protein>
<dbReference type="PANTHER" id="PTHR24128">
    <property type="entry name" value="HOMEOBOX PROTEIN WARIAI"/>
    <property type="match status" value="1"/>
</dbReference>
<evidence type="ECO:0000313" key="1">
    <source>
        <dbReference type="EMBL" id="VVA91310.1"/>
    </source>
</evidence>
<name>A0A565APF4_9BRAS</name>
<dbReference type="InterPro" id="IPR036770">
    <property type="entry name" value="Ankyrin_rpt-contain_sf"/>
</dbReference>
<dbReference type="PANTHER" id="PTHR24128:SF55">
    <property type="entry name" value="ANKYRIN REPEAT FAMILY PROTEIN"/>
    <property type="match status" value="1"/>
</dbReference>
<dbReference type="Gene3D" id="1.25.40.20">
    <property type="entry name" value="Ankyrin repeat-containing domain"/>
    <property type="match status" value="1"/>
</dbReference>
<proteinExistence type="predicted"/>
<keyword evidence="2" id="KW-1185">Reference proteome</keyword>
<evidence type="ECO:0000313" key="2">
    <source>
        <dbReference type="Proteomes" id="UP000489600"/>
    </source>
</evidence>
<dbReference type="EMBL" id="CABITT030000001">
    <property type="protein sequence ID" value="VVA91310.1"/>
    <property type="molecule type" value="Genomic_DNA"/>
</dbReference>